<feature type="binding site" evidence="7">
    <location>
        <position position="56"/>
    </location>
    <ligand>
        <name>substrate</name>
    </ligand>
</feature>
<gene>
    <name evidence="7" type="primary">ppa</name>
    <name evidence="8" type="ORF">A2907_02415</name>
</gene>
<protein>
    <recommendedName>
        <fullName evidence="7">Inorganic pyrophosphatase</fullName>
        <ecNumber evidence="7">3.6.1.1</ecNumber>
    </recommendedName>
    <alternativeName>
        <fullName evidence="7">Pyrophosphate phospho-hydrolase</fullName>
        <shortName evidence="7">PPase</shortName>
    </alternativeName>
</protein>
<evidence type="ECO:0000256" key="7">
    <source>
        <dbReference type="HAMAP-Rule" id="MF_00209"/>
    </source>
</evidence>
<name>A0A1F5C7U9_9BACT</name>
<comment type="subunit">
    <text evidence="7">Homohexamer.</text>
</comment>
<dbReference type="GO" id="GO:0006796">
    <property type="term" value="P:phosphate-containing compound metabolic process"/>
    <property type="evidence" value="ECO:0007669"/>
    <property type="project" value="InterPro"/>
</dbReference>
<dbReference type="AlphaFoldDB" id="A0A1F5C7U9"/>
<feature type="binding site" evidence="7">
    <location>
        <position position="140"/>
    </location>
    <ligand>
        <name>substrate</name>
    </ligand>
</feature>
<dbReference type="HAMAP" id="MF_00209">
    <property type="entry name" value="Inorganic_PPase"/>
    <property type="match status" value="1"/>
</dbReference>
<evidence type="ECO:0000256" key="4">
    <source>
        <dbReference type="ARBA" id="ARBA00022801"/>
    </source>
</evidence>
<sequence>MNLCKEVSLGNKVPEEFNVIIEIPRGSANKYEVDKETGLIKLDRVIHAAMFSPADYGFLPQTHWHDGDPLDALVFTTYPLYPGVLVEVRPIGVAYMVDSGEKDEKILAVAIGDPRYREVKDLSDLPPHTVDEIKHYFEHYKILQGKTVEVNGFGGREDAKKIIKEGQELYGEKFGN</sequence>
<dbReference type="Gene3D" id="3.90.80.10">
    <property type="entry name" value="Inorganic pyrophosphatase"/>
    <property type="match status" value="1"/>
</dbReference>
<feature type="binding site" evidence="7">
    <location>
        <position position="71"/>
    </location>
    <ligand>
        <name>Mg(2+)</name>
        <dbReference type="ChEBI" id="CHEBI:18420"/>
        <label>2</label>
    </ligand>
</feature>
<feature type="binding site" evidence="7">
    <location>
        <position position="30"/>
    </location>
    <ligand>
        <name>substrate</name>
    </ligand>
</feature>
<dbReference type="CDD" id="cd00412">
    <property type="entry name" value="pyrophosphatase"/>
    <property type="match status" value="1"/>
</dbReference>
<evidence type="ECO:0000313" key="8">
    <source>
        <dbReference type="EMBL" id="OGD38925.1"/>
    </source>
</evidence>
<dbReference type="GO" id="GO:0000287">
    <property type="term" value="F:magnesium ion binding"/>
    <property type="evidence" value="ECO:0007669"/>
    <property type="project" value="UniProtKB-UniRule"/>
</dbReference>
<dbReference type="GO" id="GO:0005737">
    <property type="term" value="C:cytoplasm"/>
    <property type="evidence" value="ECO:0007669"/>
    <property type="project" value="UniProtKB-SubCell"/>
</dbReference>
<keyword evidence="5 7" id="KW-0460">Magnesium</keyword>
<keyword evidence="4 7" id="KW-0378">Hydrolase</keyword>
<comment type="caution">
    <text evidence="8">The sequence shown here is derived from an EMBL/GenBank/DDBJ whole genome shotgun (WGS) entry which is preliminary data.</text>
</comment>
<dbReference type="FunFam" id="3.90.80.10:FF:000003">
    <property type="entry name" value="Inorganic pyrophosphatase"/>
    <property type="match status" value="1"/>
</dbReference>
<proteinExistence type="inferred from homology"/>
<comment type="cofactor">
    <cofactor evidence="1 7">
        <name>Mg(2+)</name>
        <dbReference type="ChEBI" id="CHEBI:18420"/>
    </cofactor>
</comment>
<feature type="binding site" evidence="7">
    <location>
        <position position="66"/>
    </location>
    <ligand>
        <name>Mg(2+)</name>
        <dbReference type="ChEBI" id="CHEBI:18420"/>
        <label>1</label>
    </ligand>
</feature>
<accession>A0A1F5C7U9</accession>
<keyword evidence="2 7" id="KW-0963">Cytoplasm</keyword>
<comment type="subcellular location">
    <subcellularLocation>
        <location evidence="7">Cytoplasm</location>
    </subcellularLocation>
</comment>
<feature type="binding site" evidence="7">
    <location>
        <position position="103"/>
    </location>
    <ligand>
        <name>Mg(2+)</name>
        <dbReference type="ChEBI" id="CHEBI:18420"/>
        <label>1</label>
    </ligand>
</feature>
<comment type="similarity">
    <text evidence="7">Belongs to the PPase family.</text>
</comment>
<keyword evidence="3 7" id="KW-0479">Metal-binding</keyword>
<comment type="function">
    <text evidence="7">Catalyzes the hydrolysis of inorganic pyrophosphate (PPi) forming two phosphate ions.</text>
</comment>
<evidence type="ECO:0000313" key="9">
    <source>
        <dbReference type="Proteomes" id="UP000177947"/>
    </source>
</evidence>
<dbReference type="EMBL" id="MEYQ01000024">
    <property type="protein sequence ID" value="OGD38925.1"/>
    <property type="molecule type" value="Genomic_DNA"/>
</dbReference>
<dbReference type="PANTHER" id="PTHR10286">
    <property type="entry name" value="INORGANIC PYROPHOSPHATASE"/>
    <property type="match status" value="1"/>
</dbReference>
<evidence type="ECO:0000256" key="5">
    <source>
        <dbReference type="ARBA" id="ARBA00022842"/>
    </source>
</evidence>
<dbReference type="EC" id="3.6.1.1" evidence="7"/>
<organism evidence="8 9">
    <name type="scientific">Candidatus Azambacteria bacterium RIFCSPLOWO2_01_FULL_37_9</name>
    <dbReference type="NCBI Taxonomy" id="1797297"/>
    <lineage>
        <taxon>Bacteria</taxon>
        <taxon>Candidatus Azamiibacteriota</taxon>
    </lineage>
</organism>
<dbReference type="Pfam" id="PF00719">
    <property type="entry name" value="Pyrophosphatase"/>
    <property type="match status" value="1"/>
</dbReference>
<evidence type="ECO:0000256" key="3">
    <source>
        <dbReference type="ARBA" id="ARBA00022723"/>
    </source>
</evidence>
<feature type="binding site" evidence="7">
    <location>
        <position position="71"/>
    </location>
    <ligand>
        <name>Mg(2+)</name>
        <dbReference type="ChEBI" id="CHEBI:18420"/>
        <label>1</label>
    </ligand>
</feature>
<dbReference type="PROSITE" id="PS00387">
    <property type="entry name" value="PPASE"/>
    <property type="match status" value="1"/>
</dbReference>
<reference evidence="8 9" key="1">
    <citation type="journal article" date="2016" name="Nat. Commun.">
        <title>Thousands of microbial genomes shed light on interconnected biogeochemical processes in an aquifer system.</title>
        <authorList>
            <person name="Anantharaman K."/>
            <person name="Brown C.T."/>
            <person name="Hug L.A."/>
            <person name="Sharon I."/>
            <person name="Castelle C.J."/>
            <person name="Probst A.J."/>
            <person name="Thomas B.C."/>
            <person name="Singh A."/>
            <person name="Wilkins M.J."/>
            <person name="Karaoz U."/>
            <person name="Brodie E.L."/>
            <person name="Williams K.H."/>
            <person name="Hubbard S.S."/>
            <person name="Banfield J.F."/>
        </authorList>
    </citation>
    <scope>NUCLEOTIDE SEQUENCE [LARGE SCALE GENOMIC DNA]</scope>
</reference>
<dbReference type="InterPro" id="IPR036649">
    <property type="entry name" value="Pyrophosphatase_sf"/>
</dbReference>
<dbReference type="InterPro" id="IPR008162">
    <property type="entry name" value="Pyrophosphatase"/>
</dbReference>
<evidence type="ECO:0000256" key="2">
    <source>
        <dbReference type="ARBA" id="ARBA00022490"/>
    </source>
</evidence>
<dbReference type="GO" id="GO:0004427">
    <property type="term" value="F:inorganic diphosphate phosphatase activity"/>
    <property type="evidence" value="ECO:0007669"/>
    <property type="project" value="UniProtKB-UniRule"/>
</dbReference>
<evidence type="ECO:0000256" key="1">
    <source>
        <dbReference type="ARBA" id="ARBA00001946"/>
    </source>
</evidence>
<evidence type="ECO:0000256" key="6">
    <source>
        <dbReference type="ARBA" id="ARBA00047820"/>
    </source>
</evidence>
<feature type="binding site" evidence="7">
    <location>
        <position position="44"/>
    </location>
    <ligand>
        <name>substrate</name>
    </ligand>
</feature>
<comment type="catalytic activity">
    <reaction evidence="6 7">
        <text>diphosphate + H2O = 2 phosphate + H(+)</text>
        <dbReference type="Rhea" id="RHEA:24576"/>
        <dbReference type="ChEBI" id="CHEBI:15377"/>
        <dbReference type="ChEBI" id="CHEBI:15378"/>
        <dbReference type="ChEBI" id="CHEBI:33019"/>
        <dbReference type="ChEBI" id="CHEBI:43474"/>
        <dbReference type="EC" id="3.6.1.1"/>
    </reaction>
</comment>
<dbReference type="SUPFAM" id="SSF50324">
    <property type="entry name" value="Inorganic pyrophosphatase"/>
    <property type="match status" value="1"/>
</dbReference>
<dbReference type="Proteomes" id="UP000177947">
    <property type="component" value="Unassembled WGS sequence"/>
</dbReference>